<feature type="transmembrane region" description="Helical" evidence="7">
    <location>
        <begin position="164"/>
        <end position="195"/>
    </location>
</feature>
<keyword evidence="3" id="KW-1003">Cell membrane</keyword>
<comment type="subcellular location">
    <subcellularLocation>
        <location evidence="1 7">Cell membrane</location>
        <topology evidence="1 7">Multi-pass membrane protein</topology>
    </subcellularLocation>
</comment>
<name>A0A7C9NTY3_9PROT</name>
<evidence type="ECO:0000256" key="2">
    <source>
        <dbReference type="ARBA" id="ARBA00022448"/>
    </source>
</evidence>
<feature type="transmembrane region" description="Helical" evidence="7">
    <location>
        <begin position="120"/>
        <end position="143"/>
    </location>
</feature>
<feature type="domain" description="ABC transmembrane type-1" evidence="8">
    <location>
        <begin position="54"/>
        <end position="232"/>
    </location>
</feature>
<evidence type="ECO:0000256" key="1">
    <source>
        <dbReference type="ARBA" id="ARBA00004651"/>
    </source>
</evidence>
<sequence>MLKPLLMRFISFGVVLAAWEYGGRTGLSAAFPTFSDTFMALFGMIQDGSLGKAYLNTMEPLLIGLVISIVFGVSLGMLMGLRESAEWFFSPIFIVAQAAPLAALVPVLTFAYGISLVAKVLTVCIMAMPVIVINSMGAVRNAPNSLVEMGKSFLGSRRQVVTKIILPAASPMIFVGLRLGCSSGFIGVILAELLITPTGIGDLISYNQSVAEYPAMYAAILSIIVASVLFIEGLEYLEKTMFRPEKRA</sequence>
<protein>
    <submittedName>
        <fullName evidence="9">ABC transporter permease subunit</fullName>
    </submittedName>
</protein>
<dbReference type="InterPro" id="IPR035906">
    <property type="entry name" value="MetI-like_sf"/>
</dbReference>
<dbReference type="PANTHER" id="PTHR30151:SF0">
    <property type="entry name" value="ABC TRANSPORTER PERMEASE PROTEIN MJ0413-RELATED"/>
    <property type="match status" value="1"/>
</dbReference>
<keyword evidence="2 7" id="KW-0813">Transport</keyword>
<evidence type="ECO:0000256" key="6">
    <source>
        <dbReference type="ARBA" id="ARBA00023136"/>
    </source>
</evidence>
<dbReference type="InterPro" id="IPR000515">
    <property type="entry name" value="MetI-like"/>
</dbReference>
<dbReference type="PROSITE" id="PS50928">
    <property type="entry name" value="ABC_TM1"/>
    <property type="match status" value="1"/>
</dbReference>
<keyword evidence="6 7" id="KW-0472">Membrane</keyword>
<feature type="transmembrane region" description="Helical" evidence="7">
    <location>
        <begin position="61"/>
        <end position="81"/>
    </location>
</feature>
<evidence type="ECO:0000313" key="10">
    <source>
        <dbReference type="Proteomes" id="UP000483432"/>
    </source>
</evidence>
<dbReference type="AlphaFoldDB" id="A0A7C9NTY3"/>
<evidence type="ECO:0000256" key="7">
    <source>
        <dbReference type="RuleBase" id="RU363032"/>
    </source>
</evidence>
<dbReference type="SUPFAM" id="SSF161098">
    <property type="entry name" value="MetI-like"/>
    <property type="match status" value="1"/>
</dbReference>
<keyword evidence="4 7" id="KW-0812">Transmembrane</keyword>
<dbReference type="Gene3D" id="1.10.3720.10">
    <property type="entry name" value="MetI-like"/>
    <property type="match status" value="1"/>
</dbReference>
<evidence type="ECO:0000313" key="9">
    <source>
        <dbReference type="EMBL" id="NDP48165.1"/>
    </source>
</evidence>
<organism evidence="9 10">
    <name type="scientific">Sulfuriferula multivorans</name>
    <dbReference type="NCBI Taxonomy" id="1559896"/>
    <lineage>
        <taxon>Bacteria</taxon>
        <taxon>Pseudomonadati</taxon>
        <taxon>Pseudomonadota</taxon>
        <taxon>Betaproteobacteria</taxon>
        <taxon>Nitrosomonadales</taxon>
        <taxon>Sulfuricellaceae</taxon>
        <taxon>Sulfuriferula</taxon>
    </lineage>
</organism>
<comment type="similarity">
    <text evidence="7">Belongs to the binding-protein-dependent transport system permease family.</text>
</comment>
<evidence type="ECO:0000256" key="4">
    <source>
        <dbReference type="ARBA" id="ARBA00022692"/>
    </source>
</evidence>
<reference evidence="9 10" key="1">
    <citation type="submission" date="2019-09" db="EMBL/GenBank/DDBJ databases">
        <title>H2 Metabolism Revealed by Metagenomic Analysis in Subglacial Sediment of East Antarctica.</title>
        <authorList>
            <person name="Yang Z."/>
            <person name="Zhang Y."/>
            <person name="Lv Y."/>
            <person name="Yan W."/>
            <person name="Xiao X."/>
            <person name="Sun B."/>
            <person name="Ma H."/>
        </authorList>
    </citation>
    <scope>NUCLEOTIDE SEQUENCE [LARGE SCALE GENOMIC DNA]</scope>
    <source>
        <strain evidence="9">Bin2_2</strain>
    </source>
</reference>
<gene>
    <name evidence="9" type="ORF">GZ085_07200</name>
</gene>
<dbReference type="EMBL" id="JAAFGW010000087">
    <property type="protein sequence ID" value="NDP48165.1"/>
    <property type="molecule type" value="Genomic_DNA"/>
</dbReference>
<keyword evidence="5 7" id="KW-1133">Transmembrane helix</keyword>
<dbReference type="Proteomes" id="UP000483432">
    <property type="component" value="Unassembled WGS sequence"/>
</dbReference>
<comment type="caution">
    <text evidence="9">The sequence shown here is derived from an EMBL/GenBank/DDBJ whole genome shotgun (WGS) entry which is preliminary data.</text>
</comment>
<dbReference type="Pfam" id="PF00528">
    <property type="entry name" value="BPD_transp_1"/>
    <property type="match status" value="1"/>
</dbReference>
<feature type="transmembrane region" description="Helical" evidence="7">
    <location>
        <begin position="215"/>
        <end position="237"/>
    </location>
</feature>
<dbReference type="PANTHER" id="PTHR30151">
    <property type="entry name" value="ALKANE SULFONATE ABC TRANSPORTER-RELATED, MEMBRANE SUBUNIT"/>
    <property type="match status" value="1"/>
</dbReference>
<dbReference type="GO" id="GO:0005886">
    <property type="term" value="C:plasma membrane"/>
    <property type="evidence" value="ECO:0007669"/>
    <property type="project" value="UniProtKB-SubCell"/>
</dbReference>
<evidence type="ECO:0000259" key="8">
    <source>
        <dbReference type="PROSITE" id="PS50928"/>
    </source>
</evidence>
<evidence type="ECO:0000256" key="5">
    <source>
        <dbReference type="ARBA" id="ARBA00022989"/>
    </source>
</evidence>
<accession>A0A7C9NTY3</accession>
<dbReference type="CDD" id="cd06261">
    <property type="entry name" value="TM_PBP2"/>
    <property type="match status" value="1"/>
</dbReference>
<dbReference type="GO" id="GO:0055085">
    <property type="term" value="P:transmembrane transport"/>
    <property type="evidence" value="ECO:0007669"/>
    <property type="project" value="InterPro"/>
</dbReference>
<feature type="transmembrane region" description="Helical" evidence="7">
    <location>
        <begin position="88"/>
        <end position="114"/>
    </location>
</feature>
<proteinExistence type="inferred from homology"/>
<evidence type="ECO:0000256" key="3">
    <source>
        <dbReference type="ARBA" id="ARBA00022475"/>
    </source>
</evidence>